<dbReference type="InterPro" id="IPR001296">
    <property type="entry name" value="Glyco_trans_1"/>
</dbReference>
<proteinExistence type="predicted"/>
<dbReference type="PANTHER" id="PTHR12526">
    <property type="entry name" value="GLYCOSYLTRANSFERASE"/>
    <property type="match status" value="1"/>
</dbReference>
<dbReference type="EMBL" id="MFRA01000002">
    <property type="protein sequence ID" value="OGH93091.1"/>
    <property type="molecule type" value="Genomic_DNA"/>
</dbReference>
<dbReference type="GO" id="GO:0016757">
    <property type="term" value="F:glycosyltransferase activity"/>
    <property type="evidence" value="ECO:0007669"/>
    <property type="project" value="InterPro"/>
</dbReference>
<evidence type="ECO:0008006" key="5">
    <source>
        <dbReference type="Google" id="ProtNLM"/>
    </source>
</evidence>
<sequence>MSTPKILILHDYFLYRGGGERLVISLAKNLNADIATAFIGKDAFDPRAEGINTIELYKEKGWSNMPGFRYLQVQFSFLFKTGFAKKYDTIIYSGDCLIALLRLKHKRNIAYMHTPPRHLYDTYQNRLKQYPFWKKALFIPFVRFNRWRFEALSRKLDLIITNSQNTKERIKRYLKLDSTVVYPPCDTLPFKNLGYGDYFFSWARLYDVKRVDKIVEAFTTMPDKKLVVASGGPELEKIQKMAEGHPNITIIGWIDDDQLLEYLGRCLATIYIPIREDFGMSAVESMQAGKPVIGVAEGGLLEIIENNKNGILLPADFTMIALQEAIKSMTPEKSKQMEDSCYQTSQKFSEKSFIEGIKKAANL</sequence>
<comment type="caution">
    <text evidence="3">The sequence shown here is derived from an EMBL/GenBank/DDBJ whole genome shotgun (WGS) entry which is preliminary data.</text>
</comment>
<feature type="domain" description="Glycosyltransferase subfamily 4-like N-terminal" evidence="2">
    <location>
        <begin position="17"/>
        <end position="187"/>
    </location>
</feature>
<gene>
    <name evidence="3" type="ORF">A2563_00175</name>
</gene>
<dbReference type="InterPro" id="IPR028098">
    <property type="entry name" value="Glyco_trans_4-like_N"/>
</dbReference>
<dbReference type="AlphaFoldDB" id="A0A1F6PA88"/>
<dbReference type="Pfam" id="PF13439">
    <property type="entry name" value="Glyco_transf_4"/>
    <property type="match status" value="1"/>
</dbReference>
<organism evidence="3 4">
    <name type="scientific">Candidatus Magasanikbacteria bacterium RIFOXYD1_FULL_40_23</name>
    <dbReference type="NCBI Taxonomy" id="1798705"/>
    <lineage>
        <taxon>Bacteria</taxon>
        <taxon>Candidatus Magasanikiibacteriota</taxon>
    </lineage>
</organism>
<evidence type="ECO:0000259" key="2">
    <source>
        <dbReference type="Pfam" id="PF13439"/>
    </source>
</evidence>
<evidence type="ECO:0000313" key="4">
    <source>
        <dbReference type="Proteomes" id="UP000176634"/>
    </source>
</evidence>
<dbReference type="SUPFAM" id="SSF53756">
    <property type="entry name" value="UDP-Glycosyltransferase/glycogen phosphorylase"/>
    <property type="match status" value="1"/>
</dbReference>
<evidence type="ECO:0000313" key="3">
    <source>
        <dbReference type="EMBL" id="OGH93091.1"/>
    </source>
</evidence>
<dbReference type="Pfam" id="PF00534">
    <property type="entry name" value="Glycos_transf_1"/>
    <property type="match status" value="1"/>
</dbReference>
<dbReference type="Proteomes" id="UP000176634">
    <property type="component" value="Unassembled WGS sequence"/>
</dbReference>
<protein>
    <recommendedName>
        <fullName evidence="5">Glycosyl transferase family 1 domain-containing protein</fullName>
    </recommendedName>
</protein>
<name>A0A1F6PA88_9BACT</name>
<feature type="domain" description="Glycosyl transferase family 1" evidence="1">
    <location>
        <begin position="198"/>
        <end position="333"/>
    </location>
</feature>
<evidence type="ECO:0000259" key="1">
    <source>
        <dbReference type="Pfam" id="PF00534"/>
    </source>
</evidence>
<dbReference type="PANTHER" id="PTHR12526:SF584">
    <property type="entry name" value="GLYCOSYLTRANSFERASE"/>
    <property type="match status" value="1"/>
</dbReference>
<reference evidence="3 4" key="1">
    <citation type="journal article" date="2016" name="Nat. Commun.">
        <title>Thousands of microbial genomes shed light on interconnected biogeochemical processes in an aquifer system.</title>
        <authorList>
            <person name="Anantharaman K."/>
            <person name="Brown C.T."/>
            <person name="Hug L.A."/>
            <person name="Sharon I."/>
            <person name="Castelle C.J."/>
            <person name="Probst A.J."/>
            <person name="Thomas B.C."/>
            <person name="Singh A."/>
            <person name="Wilkins M.J."/>
            <person name="Karaoz U."/>
            <person name="Brodie E.L."/>
            <person name="Williams K.H."/>
            <person name="Hubbard S.S."/>
            <person name="Banfield J.F."/>
        </authorList>
    </citation>
    <scope>NUCLEOTIDE SEQUENCE [LARGE SCALE GENOMIC DNA]</scope>
</reference>
<dbReference type="STRING" id="1798705.A2563_00175"/>
<dbReference type="Gene3D" id="3.40.50.2000">
    <property type="entry name" value="Glycogen Phosphorylase B"/>
    <property type="match status" value="2"/>
</dbReference>
<accession>A0A1F6PA88</accession>